<dbReference type="GO" id="GO:0032259">
    <property type="term" value="P:methylation"/>
    <property type="evidence" value="ECO:0007669"/>
    <property type="project" value="UniProtKB-KW"/>
</dbReference>
<dbReference type="Pfam" id="PF10294">
    <property type="entry name" value="Methyltransf_16"/>
    <property type="match status" value="1"/>
</dbReference>
<dbReference type="GO" id="GO:0018025">
    <property type="term" value="F:calmodulin-lysine N-methyltransferase activity"/>
    <property type="evidence" value="ECO:0007669"/>
    <property type="project" value="UniProtKB-EC"/>
</dbReference>
<dbReference type="GO" id="GO:0005634">
    <property type="term" value="C:nucleus"/>
    <property type="evidence" value="ECO:0007669"/>
    <property type="project" value="UniProtKB-SubCell"/>
</dbReference>
<dbReference type="OrthoDB" id="413520at2759"/>
<protein>
    <recommendedName>
        <fullName evidence="4">Calmodulin-lysine N-methyltransferase</fullName>
        <ecNumber evidence="3">2.1.1.60</ecNumber>
    </recommendedName>
</protein>
<keyword evidence="8" id="KW-0539">Nucleus</keyword>
<evidence type="ECO:0000256" key="3">
    <source>
        <dbReference type="ARBA" id="ARBA00011914"/>
    </source>
</evidence>
<dbReference type="InterPro" id="IPR025800">
    <property type="entry name" value="CaM-Lys-N-MeTrfase"/>
</dbReference>
<accession>A0A484LCX3</accession>
<proteinExistence type="predicted"/>
<sequence>MDGSSDNSSTRPSILRWKILRRALLRRPASPPDYQSQLDIEKVSRKASQGFNLIPCSLLENCSEDKSDALLRKDTTCSSRDTLLCYTLPLPNSPQLAVHQRVNDILDLNDFQICNECNIDNTGLVCQWPSEDVLAYYCLSHGDMFRHKRVIELGSGYGVAGLVVAVATDALEVVITDGNPQVVDYIQRSVITNSGVFGSTVVKSMILHWGQENVSDISSTFDYIIASDCTFFKEFQEGLAETIKLLLNKEGPSEALLFCPKRGDSLDKFLGKVKSIGLSFSTEIKYDSEIWRRHERFVDGDESWPNYEMDHCYPLLVRISR</sequence>
<dbReference type="PANTHER" id="PTHR13539">
    <property type="entry name" value="CALMODULIN-LYSINE N-METHYLTRANSFERASE"/>
    <property type="match status" value="1"/>
</dbReference>
<dbReference type="AlphaFoldDB" id="A0A484LCX3"/>
<evidence type="ECO:0000256" key="6">
    <source>
        <dbReference type="ARBA" id="ARBA00022603"/>
    </source>
</evidence>
<evidence type="ECO:0000256" key="5">
    <source>
        <dbReference type="ARBA" id="ARBA00022490"/>
    </source>
</evidence>
<gene>
    <name evidence="9" type="ORF">CCAM_LOCUS16078</name>
</gene>
<dbReference type="CDD" id="cd02440">
    <property type="entry name" value="AdoMet_MTases"/>
    <property type="match status" value="1"/>
</dbReference>
<evidence type="ECO:0000313" key="10">
    <source>
        <dbReference type="Proteomes" id="UP000595140"/>
    </source>
</evidence>
<dbReference type="SUPFAM" id="SSF53335">
    <property type="entry name" value="S-adenosyl-L-methionine-dependent methyltransferases"/>
    <property type="match status" value="1"/>
</dbReference>
<dbReference type="GO" id="GO:0005737">
    <property type="term" value="C:cytoplasm"/>
    <property type="evidence" value="ECO:0007669"/>
    <property type="project" value="UniProtKB-SubCell"/>
</dbReference>
<evidence type="ECO:0000256" key="4">
    <source>
        <dbReference type="ARBA" id="ARBA00020594"/>
    </source>
</evidence>
<reference evidence="9 10" key="1">
    <citation type="submission" date="2018-04" db="EMBL/GenBank/DDBJ databases">
        <authorList>
            <person name="Vogel A."/>
        </authorList>
    </citation>
    <scope>NUCLEOTIDE SEQUENCE [LARGE SCALE GENOMIC DNA]</scope>
</reference>
<dbReference type="Gene3D" id="3.40.50.150">
    <property type="entry name" value="Vaccinia Virus protein VP39"/>
    <property type="match status" value="1"/>
</dbReference>
<dbReference type="EMBL" id="OOIL02001338">
    <property type="protein sequence ID" value="VFQ74302.1"/>
    <property type="molecule type" value="Genomic_DNA"/>
</dbReference>
<dbReference type="InterPro" id="IPR029063">
    <property type="entry name" value="SAM-dependent_MTases_sf"/>
</dbReference>
<keyword evidence="5" id="KW-0963">Cytoplasm</keyword>
<name>A0A484LCX3_9ASTE</name>
<evidence type="ECO:0000256" key="2">
    <source>
        <dbReference type="ARBA" id="ARBA00004496"/>
    </source>
</evidence>
<keyword evidence="6" id="KW-0489">Methyltransferase</keyword>
<dbReference type="Proteomes" id="UP000595140">
    <property type="component" value="Unassembled WGS sequence"/>
</dbReference>
<dbReference type="InterPro" id="IPR019410">
    <property type="entry name" value="Methyltransf_16"/>
</dbReference>
<evidence type="ECO:0000256" key="1">
    <source>
        <dbReference type="ARBA" id="ARBA00004123"/>
    </source>
</evidence>
<comment type="subcellular location">
    <subcellularLocation>
        <location evidence="2">Cytoplasm</location>
    </subcellularLocation>
    <subcellularLocation>
        <location evidence="1">Nucleus</location>
    </subcellularLocation>
</comment>
<evidence type="ECO:0000313" key="9">
    <source>
        <dbReference type="EMBL" id="VFQ74302.1"/>
    </source>
</evidence>
<keyword evidence="10" id="KW-1185">Reference proteome</keyword>
<dbReference type="EC" id="2.1.1.60" evidence="3"/>
<evidence type="ECO:0000256" key="8">
    <source>
        <dbReference type="ARBA" id="ARBA00023242"/>
    </source>
</evidence>
<organism evidence="9 10">
    <name type="scientific">Cuscuta campestris</name>
    <dbReference type="NCBI Taxonomy" id="132261"/>
    <lineage>
        <taxon>Eukaryota</taxon>
        <taxon>Viridiplantae</taxon>
        <taxon>Streptophyta</taxon>
        <taxon>Embryophyta</taxon>
        <taxon>Tracheophyta</taxon>
        <taxon>Spermatophyta</taxon>
        <taxon>Magnoliopsida</taxon>
        <taxon>eudicotyledons</taxon>
        <taxon>Gunneridae</taxon>
        <taxon>Pentapetalae</taxon>
        <taxon>asterids</taxon>
        <taxon>lamiids</taxon>
        <taxon>Solanales</taxon>
        <taxon>Convolvulaceae</taxon>
        <taxon>Cuscuteae</taxon>
        <taxon>Cuscuta</taxon>
        <taxon>Cuscuta subgen. Grammica</taxon>
        <taxon>Cuscuta sect. Cleistogrammica</taxon>
    </lineage>
</organism>
<evidence type="ECO:0000256" key="7">
    <source>
        <dbReference type="ARBA" id="ARBA00022679"/>
    </source>
</evidence>
<dbReference type="PANTHER" id="PTHR13539:SF3">
    <property type="entry name" value="CALMODULIN-LYSINE N-METHYLTRANSFERASE"/>
    <property type="match status" value="1"/>
</dbReference>
<keyword evidence="7" id="KW-0808">Transferase</keyword>